<dbReference type="HAMAP" id="MF_00765">
    <property type="entry name" value="DarP"/>
    <property type="match status" value="1"/>
</dbReference>
<accession>E6QT33</accession>
<name>E6QT33_9ZZZZ</name>
<dbReference type="GO" id="GO:0042254">
    <property type="term" value="P:ribosome biogenesis"/>
    <property type="evidence" value="ECO:0007669"/>
    <property type="project" value="UniProtKB-KW"/>
</dbReference>
<comment type="caution">
    <text evidence="5">The sequence shown here is derived from an EMBL/GenBank/DDBJ whole genome shotgun (WGS) entry which is preliminary data.</text>
</comment>
<dbReference type="InterPro" id="IPR006839">
    <property type="entry name" value="DarP"/>
</dbReference>
<dbReference type="Gene3D" id="1.10.60.30">
    <property type="entry name" value="PSPTO4464-like domains"/>
    <property type="match status" value="2"/>
</dbReference>
<organism evidence="5">
    <name type="scientific">mine drainage metagenome</name>
    <dbReference type="NCBI Taxonomy" id="410659"/>
    <lineage>
        <taxon>unclassified sequences</taxon>
        <taxon>metagenomes</taxon>
        <taxon>ecological metagenomes</taxon>
    </lineage>
</organism>
<dbReference type="SUPFAM" id="SSF158710">
    <property type="entry name" value="PSPTO4464-like"/>
    <property type="match status" value="1"/>
</dbReference>
<reference evidence="5" key="1">
    <citation type="submission" date="2009-10" db="EMBL/GenBank/DDBJ databases">
        <title>Diversity of trophic interactions inside an arsenic-rich microbial ecosystem.</title>
        <authorList>
            <person name="Bertin P.N."/>
            <person name="Heinrich-Salmeron A."/>
            <person name="Pelletier E."/>
            <person name="Goulhen-Chollet F."/>
            <person name="Arsene-Ploetze F."/>
            <person name="Gallien S."/>
            <person name="Calteau A."/>
            <person name="Vallenet D."/>
            <person name="Casiot C."/>
            <person name="Chane-Woon-Ming B."/>
            <person name="Giloteaux L."/>
            <person name="Barakat M."/>
            <person name="Bonnefoy V."/>
            <person name="Bruneel O."/>
            <person name="Chandler M."/>
            <person name="Cleiss J."/>
            <person name="Duran R."/>
            <person name="Elbaz-Poulichet F."/>
            <person name="Fonknechten N."/>
            <person name="Lauga B."/>
            <person name="Mornico D."/>
            <person name="Ortet P."/>
            <person name="Schaeffer C."/>
            <person name="Siguier P."/>
            <person name="Alexander Thil Smith A."/>
            <person name="Van Dorsselaer A."/>
            <person name="Weissenbach J."/>
            <person name="Medigue C."/>
            <person name="Le Paslier D."/>
        </authorList>
    </citation>
    <scope>NUCLEOTIDE SEQUENCE</scope>
</reference>
<evidence type="ECO:0000256" key="4">
    <source>
        <dbReference type="ARBA" id="ARBA00022884"/>
    </source>
</evidence>
<dbReference type="PANTHER" id="PTHR38101">
    <property type="entry name" value="UPF0307 PROTEIN YJGA"/>
    <property type="match status" value="1"/>
</dbReference>
<dbReference type="EMBL" id="CABR01000083">
    <property type="protein sequence ID" value="CBI10405.1"/>
    <property type="molecule type" value="Genomic_DNA"/>
</dbReference>
<dbReference type="PIRSF" id="PIRSF016183">
    <property type="entry name" value="UCP016183"/>
    <property type="match status" value="1"/>
</dbReference>
<dbReference type="GO" id="GO:0019843">
    <property type="term" value="F:rRNA binding"/>
    <property type="evidence" value="ECO:0007669"/>
    <property type="project" value="UniProtKB-KW"/>
</dbReference>
<dbReference type="AlphaFoldDB" id="E6QT33"/>
<evidence type="ECO:0000256" key="3">
    <source>
        <dbReference type="ARBA" id="ARBA00022730"/>
    </source>
</evidence>
<dbReference type="Pfam" id="PF04751">
    <property type="entry name" value="DarP"/>
    <property type="match status" value="1"/>
</dbReference>
<protein>
    <submittedName>
        <fullName evidence="5">Uncharacterized protein</fullName>
    </submittedName>
</protein>
<dbReference type="CDD" id="cd16331">
    <property type="entry name" value="YjgA-like"/>
    <property type="match status" value="1"/>
</dbReference>
<keyword evidence="3" id="KW-0699">rRNA-binding</keyword>
<evidence type="ECO:0000313" key="5">
    <source>
        <dbReference type="EMBL" id="CBI10405.1"/>
    </source>
</evidence>
<gene>
    <name evidence="5" type="ORF">CARN7_1183</name>
</gene>
<evidence type="ECO:0000256" key="2">
    <source>
        <dbReference type="ARBA" id="ARBA00022517"/>
    </source>
</evidence>
<dbReference type="InterPro" id="IPR023153">
    <property type="entry name" value="DarP_sf"/>
</dbReference>
<evidence type="ECO:0000256" key="1">
    <source>
        <dbReference type="ARBA" id="ARBA00022490"/>
    </source>
</evidence>
<proteinExistence type="inferred from homology"/>
<dbReference type="PANTHER" id="PTHR38101:SF1">
    <property type="entry name" value="UPF0307 PROTEIN YJGA"/>
    <property type="match status" value="1"/>
</dbReference>
<dbReference type="GO" id="GO:0005829">
    <property type="term" value="C:cytosol"/>
    <property type="evidence" value="ECO:0007669"/>
    <property type="project" value="TreeGrafter"/>
</dbReference>
<keyword evidence="4" id="KW-0694">RNA-binding</keyword>
<keyword evidence="1" id="KW-0963">Cytoplasm</keyword>
<dbReference type="NCBIfam" id="NF003593">
    <property type="entry name" value="PRK05255.1-1"/>
    <property type="match status" value="1"/>
</dbReference>
<keyword evidence="2" id="KW-0690">Ribosome biogenesis</keyword>
<sequence>MEQIDLPDNENRPPSKSALKRQMDELQQLGKEMVALPKEKLKRLDLPDTLRTAIETAQRLQNARSGLRRQLQYIGRLMRDIDAQPVAHQMRNWEAHHTGENARFHELERWRDRLLTDENSLQAFLQAYPAADIQTLRTLIRNAHKESEAQRPPKNTRALFKLLREISEASPDTDD</sequence>